<keyword evidence="1" id="KW-0812">Transmembrane</keyword>
<keyword evidence="1" id="KW-1133">Transmembrane helix</keyword>
<evidence type="ECO:0000313" key="3">
    <source>
        <dbReference type="Proteomes" id="UP000053584"/>
    </source>
</evidence>
<reference evidence="2 3" key="1">
    <citation type="submission" date="2014-04" db="EMBL/GenBank/DDBJ databases">
        <title>Genome evolution of avian class.</title>
        <authorList>
            <person name="Zhang G."/>
            <person name="Li C."/>
        </authorList>
    </citation>
    <scope>NUCLEOTIDE SEQUENCE [LARGE SCALE GENOMIC DNA]</scope>
    <source>
        <strain evidence="2">BGI_N308</strain>
    </source>
</reference>
<organism evidence="2 3">
    <name type="scientific">Struthio camelus australis</name>
    <dbReference type="NCBI Taxonomy" id="441894"/>
    <lineage>
        <taxon>Eukaryota</taxon>
        <taxon>Metazoa</taxon>
        <taxon>Chordata</taxon>
        <taxon>Craniata</taxon>
        <taxon>Vertebrata</taxon>
        <taxon>Euteleostomi</taxon>
        <taxon>Archelosauria</taxon>
        <taxon>Archosauria</taxon>
        <taxon>Dinosauria</taxon>
        <taxon>Saurischia</taxon>
        <taxon>Theropoda</taxon>
        <taxon>Coelurosauria</taxon>
        <taxon>Aves</taxon>
        <taxon>Palaeognathae</taxon>
        <taxon>Struthioniformes</taxon>
        <taxon>Struthionidae</taxon>
        <taxon>Struthio</taxon>
    </lineage>
</organism>
<proteinExistence type="predicted"/>
<protein>
    <recommendedName>
        <fullName evidence="4">Meprin A subunit beta</fullName>
    </recommendedName>
</protein>
<feature type="transmembrane region" description="Helical" evidence="1">
    <location>
        <begin position="56"/>
        <end position="76"/>
    </location>
</feature>
<name>A0A093JJ36_STRCA</name>
<keyword evidence="1" id="KW-0472">Membrane</keyword>
<feature type="non-terminal residue" evidence="2">
    <location>
        <position position="1"/>
    </location>
</feature>
<keyword evidence="3" id="KW-1185">Reference proteome</keyword>
<feature type="non-terminal residue" evidence="2">
    <location>
        <position position="77"/>
    </location>
</feature>
<evidence type="ECO:0008006" key="4">
    <source>
        <dbReference type="Google" id="ProtNLM"/>
    </source>
</evidence>
<evidence type="ECO:0000256" key="1">
    <source>
        <dbReference type="SAM" id="Phobius"/>
    </source>
</evidence>
<dbReference type="Proteomes" id="UP000053584">
    <property type="component" value="Unassembled WGS sequence"/>
</dbReference>
<gene>
    <name evidence="2" type="ORF">N308_01173</name>
</gene>
<dbReference type="EMBL" id="KL206085">
    <property type="protein sequence ID" value="KFV78794.1"/>
    <property type="molecule type" value="Genomic_DNA"/>
</dbReference>
<dbReference type="AlphaFoldDB" id="A0A093JJ36"/>
<evidence type="ECO:0000313" key="2">
    <source>
        <dbReference type="EMBL" id="KFV78794.1"/>
    </source>
</evidence>
<accession>A0A093JJ36</accession>
<dbReference type="STRING" id="441894.ENSSCUP00000014043"/>
<sequence length="77" mass="8881">DCTAVDDFQACLGNTDNFCPTNISCQCKDEKPFCRCNYYRVGWREYWYMGPKCNQLWNTLDLILVTVLPAVALSFVV</sequence>